<feature type="compositionally biased region" description="Basic and acidic residues" evidence="1">
    <location>
        <begin position="166"/>
        <end position="175"/>
    </location>
</feature>
<evidence type="ECO:0000313" key="4">
    <source>
        <dbReference type="EnsemblPlants" id="Ma02_p14960.1"/>
    </source>
</evidence>
<evidence type="ECO:0000259" key="2">
    <source>
        <dbReference type="Pfam" id="PF24747"/>
    </source>
</evidence>
<gene>
    <name evidence="3" type="ORF">GSMUA_69890.1</name>
</gene>
<dbReference type="InterPro" id="IPR056440">
    <property type="entry name" value="Zn-ribbon_GIR1"/>
</dbReference>
<dbReference type="PANTHER" id="PTHR33177:SF24">
    <property type="entry name" value="FILAMENTOUS HEMAGGLUTININ TRANSPORTER"/>
    <property type="match status" value="1"/>
</dbReference>
<feature type="domain" description="GIR1-like zinc ribbon" evidence="2">
    <location>
        <begin position="191"/>
        <end position="221"/>
    </location>
</feature>
<evidence type="ECO:0000256" key="1">
    <source>
        <dbReference type="SAM" id="MobiDB-lite"/>
    </source>
</evidence>
<evidence type="ECO:0000313" key="5">
    <source>
        <dbReference type="Proteomes" id="UP000012960"/>
    </source>
</evidence>
<feature type="region of interest" description="Disordered" evidence="1">
    <location>
        <begin position="1"/>
        <end position="51"/>
    </location>
</feature>
<dbReference type="Proteomes" id="UP000012960">
    <property type="component" value="Unplaced"/>
</dbReference>
<reference evidence="4" key="2">
    <citation type="submission" date="2021-05" db="UniProtKB">
        <authorList>
            <consortium name="EnsemblPlants"/>
        </authorList>
    </citation>
    <scope>IDENTIFICATION</scope>
    <source>
        <strain evidence="4">subsp. malaccensis</strain>
    </source>
</reference>
<dbReference type="Pfam" id="PF24747">
    <property type="entry name" value="Zn-ribbon_GIR1"/>
    <property type="match status" value="1"/>
</dbReference>
<evidence type="ECO:0000313" key="3">
    <source>
        <dbReference type="EMBL" id="CAG1862095.1"/>
    </source>
</evidence>
<dbReference type="PANTHER" id="PTHR33177">
    <property type="entry name" value="PUTATIVE-RELATED"/>
    <property type="match status" value="1"/>
</dbReference>
<sequence length="242" mass="25205">MVSSHPLSLTASPSTSPASTSSSFPSFLEPPVRSDLSSSMEVEVSLREGKTGPVTLDLLGGGVAVGPKDLDLGLKPSFGCHGDLHPLDLNLLPDDVFGRKKKAAPCPRSQSVCTIEQVKWALERAQRESRGRVTAQRREQAAPGSPGYSSPSSSSSSSVTTVSTKRQAEDGHEGGEEGSEDGEDSGGGGASLVAAGCPSCLSYVLISKANPRCPRCESQVPLPTAPQKKKPRIDLNLALTPQ</sequence>
<dbReference type="EMBL" id="HG996467">
    <property type="protein sequence ID" value="CAG1862095.1"/>
    <property type="molecule type" value="Genomic_DNA"/>
</dbReference>
<reference evidence="3" key="1">
    <citation type="submission" date="2021-03" db="EMBL/GenBank/DDBJ databases">
        <authorList>
            <consortium name="Genoscope - CEA"/>
            <person name="William W."/>
        </authorList>
    </citation>
    <scope>NUCLEOTIDE SEQUENCE</scope>
    <source>
        <strain evidence="3">Doubled-haploid Pahang</strain>
    </source>
</reference>
<feature type="compositionally biased region" description="Low complexity" evidence="1">
    <location>
        <begin position="143"/>
        <end position="164"/>
    </location>
</feature>
<proteinExistence type="predicted"/>
<feature type="region of interest" description="Disordered" evidence="1">
    <location>
        <begin position="125"/>
        <end position="190"/>
    </location>
</feature>
<name>A0A804I300_MUSAM</name>
<dbReference type="Gramene" id="Ma02_t14960.1">
    <property type="protein sequence ID" value="Ma02_p14960.1"/>
    <property type="gene ID" value="Ma02_g14960"/>
</dbReference>
<feature type="compositionally biased region" description="Basic and acidic residues" evidence="1">
    <location>
        <begin position="125"/>
        <end position="140"/>
    </location>
</feature>
<dbReference type="InParanoid" id="A0A804I300"/>
<keyword evidence="5" id="KW-1185">Reference proteome</keyword>
<dbReference type="InterPro" id="IPR055281">
    <property type="entry name" value="GIR1-2/SIED1"/>
</dbReference>
<feature type="compositionally biased region" description="Low complexity" evidence="1">
    <location>
        <begin position="1"/>
        <end position="31"/>
    </location>
</feature>
<dbReference type="OrthoDB" id="1929178at2759"/>
<accession>A0A804I300</accession>
<dbReference type="EnsemblPlants" id="Ma02_t14960.1">
    <property type="protein sequence ID" value="Ma02_p14960.1"/>
    <property type="gene ID" value="Ma02_g14960"/>
</dbReference>
<protein>
    <submittedName>
        <fullName evidence="3">(wild Malaysian banana) hypothetical protein</fullName>
    </submittedName>
</protein>
<organism evidence="4 5">
    <name type="scientific">Musa acuminata subsp. malaccensis</name>
    <name type="common">Wild banana</name>
    <name type="synonym">Musa malaccensis</name>
    <dbReference type="NCBI Taxonomy" id="214687"/>
    <lineage>
        <taxon>Eukaryota</taxon>
        <taxon>Viridiplantae</taxon>
        <taxon>Streptophyta</taxon>
        <taxon>Embryophyta</taxon>
        <taxon>Tracheophyta</taxon>
        <taxon>Spermatophyta</taxon>
        <taxon>Magnoliopsida</taxon>
        <taxon>Liliopsida</taxon>
        <taxon>Zingiberales</taxon>
        <taxon>Musaceae</taxon>
        <taxon>Musa</taxon>
    </lineage>
</organism>
<dbReference type="AlphaFoldDB" id="A0A804I300"/>
<feature type="region of interest" description="Disordered" evidence="1">
    <location>
        <begin position="219"/>
        <end position="242"/>
    </location>
</feature>